<sequence>FGAVVPVPESAPLLDRIVGLTGRDPAWTAR</sequence>
<accession>A0A6G4X9B8</accession>
<organism evidence="1 2">
    <name type="scientific">Streptomyces boncukensis</name>
    <dbReference type="NCBI Taxonomy" id="2711219"/>
    <lineage>
        <taxon>Bacteria</taxon>
        <taxon>Bacillati</taxon>
        <taxon>Actinomycetota</taxon>
        <taxon>Actinomycetes</taxon>
        <taxon>Kitasatosporales</taxon>
        <taxon>Streptomycetaceae</taxon>
        <taxon>Streptomyces</taxon>
    </lineage>
</organism>
<proteinExistence type="predicted"/>
<evidence type="ECO:0000313" key="1">
    <source>
        <dbReference type="EMBL" id="NGO73978.1"/>
    </source>
</evidence>
<gene>
    <name evidence="1" type="ORF">G5C65_37815</name>
</gene>
<reference evidence="1 2" key="1">
    <citation type="submission" date="2020-02" db="EMBL/GenBank/DDBJ databases">
        <title>Whole-genome analyses of novel actinobacteria.</title>
        <authorList>
            <person name="Sahin N."/>
            <person name="Tatar D."/>
        </authorList>
    </citation>
    <scope>NUCLEOTIDE SEQUENCE [LARGE SCALE GENOMIC DNA]</scope>
    <source>
        <strain evidence="1 2">SB3404</strain>
    </source>
</reference>
<dbReference type="Proteomes" id="UP000477722">
    <property type="component" value="Unassembled WGS sequence"/>
</dbReference>
<feature type="non-terminal residue" evidence="1">
    <location>
        <position position="1"/>
    </location>
</feature>
<protein>
    <submittedName>
        <fullName evidence="1">TIGR03086 family protein</fullName>
    </submittedName>
</protein>
<dbReference type="AlphaFoldDB" id="A0A6G4X9B8"/>
<keyword evidence="2" id="KW-1185">Reference proteome</keyword>
<comment type="caution">
    <text evidence="1">The sequence shown here is derived from an EMBL/GenBank/DDBJ whole genome shotgun (WGS) entry which is preliminary data.</text>
</comment>
<evidence type="ECO:0000313" key="2">
    <source>
        <dbReference type="Proteomes" id="UP000477722"/>
    </source>
</evidence>
<dbReference type="EMBL" id="JAAKZZ010001039">
    <property type="protein sequence ID" value="NGO73978.1"/>
    <property type="molecule type" value="Genomic_DNA"/>
</dbReference>
<name>A0A6G4X9B8_9ACTN</name>